<accession>G8RWM1</accession>
<dbReference type="STRING" id="710685.MycrhN_3813"/>
<dbReference type="OrthoDB" id="9889263at2"/>
<dbReference type="KEGG" id="mrh:MycrhN_3813"/>
<dbReference type="Proteomes" id="UP000005442">
    <property type="component" value="Chromosome"/>
</dbReference>
<dbReference type="AlphaFoldDB" id="G8RWM1"/>
<protein>
    <submittedName>
        <fullName evidence="1">Uncharacterized protein</fullName>
    </submittedName>
</protein>
<dbReference type="HOGENOM" id="CLU_2650615_0_0_11"/>
<organism evidence="1 2">
    <name type="scientific">Mycolicibacterium rhodesiae (strain NBB3)</name>
    <name type="common">Mycobacterium rhodesiae</name>
    <dbReference type="NCBI Taxonomy" id="710685"/>
    <lineage>
        <taxon>Bacteria</taxon>
        <taxon>Bacillati</taxon>
        <taxon>Actinomycetota</taxon>
        <taxon>Actinomycetes</taxon>
        <taxon>Mycobacteriales</taxon>
        <taxon>Mycobacteriaceae</taxon>
        <taxon>Mycolicibacterium</taxon>
    </lineage>
</organism>
<dbReference type="RefSeq" id="WP_014212082.1">
    <property type="nucleotide sequence ID" value="NC_016604.1"/>
</dbReference>
<reference evidence="1 2" key="1">
    <citation type="submission" date="2011-12" db="EMBL/GenBank/DDBJ databases">
        <title>Complete sequence of Mycobacterium rhodesiae NBB3.</title>
        <authorList>
            <consortium name="US DOE Joint Genome Institute"/>
            <person name="Lucas S."/>
            <person name="Han J."/>
            <person name="Lapidus A."/>
            <person name="Cheng J.-F."/>
            <person name="Goodwin L."/>
            <person name="Pitluck S."/>
            <person name="Peters L."/>
            <person name="Mikhailova N."/>
            <person name="Gu W."/>
            <person name="Detter J.C."/>
            <person name="Han C."/>
            <person name="Tapia R."/>
            <person name="Land M."/>
            <person name="Hauser L."/>
            <person name="Kyrpides N."/>
            <person name="Ivanova N."/>
            <person name="Pagani I."/>
            <person name="Mattes T."/>
            <person name="Holmes A."/>
            <person name="Rutledge P."/>
            <person name="Paulsen I."/>
            <person name="Coleman N."/>
            <person name="Woyke T."/>
        </authorList>
    </citation>
    <scope>NUCLEOTIDE SEQUENCE [LARGE SCALE GENOMIC DNA]</scope>
    <source>
        <strain evidence="1 2">NBB3</strain>
    </source>
</reference>
<dbReference type="EMBL" id="CP003169">
    <property type="protein sequence ID" value="AEV74329.1"/>
    <property type="molecule type" value="Genomic_DNA"/>
</dbReference>
<evidence type="ECO:0000313" key="2">
    <source>
        <dbReference type="Proteomes" id="UP000005442"/>
    </source>
</evidence>
<gene>
    <name evidence="1" type="ordered locus">MycrhN_3813</name>
</gene>
<proteinExistence type="predicted"/>
<sequence length="76" mass="8490">MGRKQLLFKRTRTLTPGGHPGAGITVHARGDGVTVRITDQAGRWYEVFLDTTATENLVEMLTDDPTVWGWRPPSRP</sequence>
<dbReference type="PATRIC" id="fig|710685.3.peg.3828"/>
<evidence type="ECO:0000313" key="1">
    <source>
        <dbReference type="EMBL" id="AEV74329.1"/>
    </source>
</evidence>
<keyword evidence="2" id="KW-1185">Reference proteome</keyword>
<name>G8RWM1_MYCRN</name>